<gene>
    <name evidence="7" type="ORF">EPV75_09900</name>
</gene>
<dbReference type="FunFam" id="3.20.20.140:FF:000039">
    <property type="entry name" value="Adenine deaminase"/>
    <property type="match status" value="1"/>
</dbReference>
<dbReference type="GO" id="GO:0006146">
    <property type="term" value="P:adenine catabolic process"/>
    <property type="evidence" value="ECO:0007669"/>
    <property type="project" value="UniProtKB-UniRule"/>
</dbReference>
<keyword evidence="2 5" id="KW-0378">Hydrolase</keyword>
<dbReference type="CDD" id="cd01320">
    <property type="entry name" value="ADA"/>
    <property type="match status" value="1"/>
</dbReference>
<dbReference type="NCBIfam" id="NF006850">
    <property type="entry name" value="PRK09358.1-6"/>
    <property type="match status" value="1"/>
</dbReference>
<dbReference type="KEGG" id="htr:EPV75_09900"/>
<feature type="site" description="Important for catalytic activity" evidence="5">
    <location>
        <position position="218"/>
    </location>
</feature>
<evidence type="ECO:0000256" key="3">
    <source>
        <dbReference type="ARBA" id="ARBA00022833"/>
    </source>
</evidence>
<evidence type="ECO:0000256" key="4">
    <source>
        <dbReference type="ARBA" id="ARBA00023080"/>
    </source>
</evidence>
<keyword evidence="3 5" id="KW-0862">Zinc</keyword>
<name>A0A410H6F6_9GAMM</name>
<dbReference type="GO" id="GO:0005829">
    <property type="term" value="C:cytosol"/>
    <property type="evidence" value="ECO:0007669"/>
    <property type="project" value="TreeGrafter"/>
</dbReference>
<dbReference type="InterPro" id="IPR006330">
    <property type="entry name" value="Ado/ade_deaminase"/>
</dbReference>
<comment type="cofactor">
    <cofactor evidence="5">
        <name>Zn(2+)</name>
        <dbReference type="ChEBI" id="CHEBI:29105"/>
    </cofactor>
    <text evidence="5">Binds 1 zinc ion per subunit.</text>
</comment>
<keyword evidence="4 5" id="KW-0546">Nucleotide metabolism</keyword>
<sequence length="340" mass="38893">MQNLIEKMPKAELHLHIEGTLEPELMFDLAKRNGLSLPYDSVDDIRAAYDFQDLQSFLDVYYQGMAVLQTEQDFFDLTFHYLQRCADQNIVYVEMFFDPQAHLSRGIAFETVLKGIIRAMQQAKTDLQVESQLILSILRHLDEDDGLKALDLAIAYQDYIVGIGLDSSERNNPPEKFRSLYQKARQAGFRLVAHAGEEGDASYVRGAVEVLRVERIDHGNNALQDMKLVAKLREMQMPLTLCPLSNLKLKVVEKVSEHPLLKMMNLGLKVTVNSDDPAYFDGYLVENFTAVQEAFQLKPNQLIELAKNSFEASFLPQERKAHYLEKLMRFSRKNRVLTGA</sequence>
<evidence type="ECO:0000313" key="8">
    <source>
        <dbReference type="Proteomes" id="UP000285478"/>
    </source>
</evidence>
<dbReference type="SUPFAM" id="SSF51556">
    <property type="entry name" value="Metallo-dependent hydrolases"/>
    <property type="match status" value="1"/>
</dbReference>
<dbReference type="GO" id="GO:0000034">
    <property type="term" value="F:adenine deaminase activity"/>
    <property type="evidence" value="ECO:0007669"/>
    <property type="project" value="UniProtKB-UniRule"/>
</dbReference>
<dbReference type="GO" id="GO:0008270">
    <property type="term" value="F:zinc ion binding"/>
    <property type="evidence" value="ECO:0007669"/>
    <property type="project" value="UniProtKB-UniRule"/>
</dbReference>
<dbReference type="InterPro" id="IPR028892">
    <property type="entry name" value="ADE"/>
</dbReference>
<evidence type="ECO:0000259" key="6">
    <source>
        <dbReference type="Pfam" id="PF00962"/>
    </source>
</evidence>
<dbReference type="PANTHER" id="PTHR43114:SF6">
    <property type="entry name" value="ADENINE DEAMINASE"/>
    <property type="match status" value="1"/>
</dbReference>
<comment type="similarity">
    <text evidence="5">Belongs to the metallo-dependent hydrolases superfamily. Adenosine and AMP deaminases family. Adenine deaminase type 2 subfamily.</text>
</comment>
<feature type="binding site" evidence="5">
    <location>
        <position position="14"/>
    </location>
    <ligand>
        <name>Zn(2+)</name>
        <dbReference type="ChEBI" id="CHEBI:29105"/>
        <note>catalytic</note>
    </ligand>
</feature>
<dbReference type="PANTHER" id="PTHR43114">
    <property type="entry name" value="ADENINE DEAMINASE"/>
    <property type="match status" value="1"/>
</dbReference>
<proteinExistence type="inferred from homology"/>
<comment type="catalytic activity">
    <reaction evidence="5">
        <text>adenine + H2O + H(+) = hypoxanthine + NH4(+)</text>
        <dbReference type="Rhea" id="RHEA:23688"/>
        <dbReference type="ChEBI" id="CHEBI:15377"/>
        <dbReference type="ChEBI" id="CHEBI:15378"/>
        <dbReference type="ChEBI" id="CHEBI:16708"/>
        <dbReference type="ChEBI" id="CHEBI:17368"/>
        <dbReference type="ChEBI" id="CHEBI:28938"/>
        <dbReference type="EC" id="3.5.4.2"/>
    </reaction>
</comment>
<evidence type="ECO:0000256" key="1">
    <source>
        <dbReference type="ARBA" id="ARBA00022723"/>
    </source>
</evidence>
<accession>A0A410H6F6</accession>
<reference evidence="7 8" key="1">
    <citation type="journal article" date="2018" name="Environ. Microbiol.">
        <title>Genomes of ubiquitous marine and hypersaline Hydrogenovibrio, Thiomicrorhabdus and Thiomicrospira spp. encode a diversity of mechanisms to sustain chemolithoautotrophy in heterogeneous environments.</title>
        <authorList>
            <person name="Scott K.M."/>
            <person name="Williams J."/>
            <person name="Porter C.M.B."/>
            <person name="Russel S."/>
            <person name="Harmer T.L."/>
            <person name="Paul J.H."/>
            <person name="Antonen K.M."/>
            <person name="Bridges M.K."/>
            <person name="Camper G.J."/>
            <person name="Campla C.K."/>
            <person name="Casella L.G."/>
            <person name="Chase E."/>
            <person name="Conrad J.W."/>
            <person name="Cruz M.C."/>
            <person name="Dunlap D.S."/>
            <person name="Duran L."/>
            <person name="Fahsbender E.M."/>
            <person name="Goldsmith D.B."/>
            <person name="Keeley R.F."/>
            <person name="Kondoff M.R."/>
            <person name="Kussy B.I."/>
            <person name="Lane M.K."/>
            <person name="Lawler S."/>
            <person name="Leigh B.A."/>
            <person name="Lewis C."/>
            <person name="Lostal L.M."/>
            <person name="Marking D."/>
            <person name="Mancera P.A."/>
            <person name="McClenthan E.C."/>
            <person name="McIntyre E.A."/>
            <person name="Mine J.A."/>
            <person name="Modi S."/>
            <person name="Moore B.D."/>
            <person name="Morgan W.A."/>
            <person name="Nelson K.M."/>
            <person name="Nguyen K.N."/>
            <person name="Ogburn N."/>
            <person name="Parrino D.G."/>
            <person name="Pedapudi A.D."/>
            <person name="Pelham R.P."/>
            <person name="Preece A.M."/>
            <person name="Rampersad E.A."/>
            <person name="Richardson J.C."/>
            <person name="Rodgers C.M."/>
            <person name="Schaffer B.L."/>
            <person name="Sheridan N.E."/>
            <person name="Solone M.R."/>
            <person name="Staley Z.R."/>
            <person name="Tabuchi M."/>
            <person name="Waide R.J."/>
            <person name="Wanjugi P.W."/>
            <person name="Young S."/>
            <person name="Clum A."/>
            <person name="Daum C."/>
            <person name="Huntemann M."/>
            <person name="Ivanova N."/>
            <person name="Kyrpides N."/>
            <person name="Mikhailova N."/>
            <person name="Palaniappan K."/>
            <person name="Pillay M."/>
            <person name="Reddy T.B.K."/>
            <person name="Shapiro N."/>
            <person name="Stamatis D."/>
            <person name="Varghese N."/>
            <person name="Woyke T."/>
            <person name="Boden R."/>
            <person name="Freyermuth S.K."/>
            <person name="Kerfeld C.A."/>
        </authorList>
    </citation>
    <scope>NUCLEOTIDE SEQUENCE [LARGE SCALE GENOMIC DNA]</scope>
    <source>
        <strain evidence="7 8">JR-2</strain>
    </source>
</reference>
<keyword evidence="1 5" id="KW-0479">Metal-binding</keyword>
<keyword evidence="8" id="KW-1185">Reference proteome</keyword>
<dbReference type="Pfam" id="PF00962">
    <property type="entry name" value="A_deaminase"/>
    <property type="match status" value="1"/>
</dbReference>
<feature type="binding site" evidence="5">
    <location>
        <position position="275"/>
    </location>
    <ligand>
        <name>Zn(2+)</name>
        <dbReference type="ChEBI" id="CHEBI:29105"/>
        <note>catalytic</note>
    </ligand>
</feature>
<dbReference type="InterPro" id="IPR001365">
    <property type="entry name" value="A_deaminase_dom"/>
</dbReference>
<dbReference type="Gene3D" id="3.20.20.140">
    <property type="entry name" value="Metal-dependent hydrolases"/>
    <property type="match status" value="1"/>
</dbReference>
<dbReference type="Proteomes" id="UP000285478">
    <property type="component" value="Chromosome"/>
</dbReference>
<comment type="function">
    <text evidence="5">Catalyzes the hydrolytic deamination of adenine to hypoxanthine. Plays an important role in the purine salvage pathway and in nitrogen catabolism.</text>
</comment>
<evidence type="ECO:0000256" key="2">
    <source>
        <dbReference type="ARBA" id="ARBA00022801"/>
    </source>
</evidence>
<dbReference type="GO" id="GO:0043103">
    <property type="term" value="P:hypoxanthine salvage"/>
    <property type="evidence" value="ECO:0007669"/>
    <property type="project" value="UniProtKB-UniRule"/>
</dbReference>
<evidence type="ECO:0000256" key="5">
    <source>
        <dbReference type="HAMAP-Rule" id="MF_01962"/>
    </source>
</evidence>
<feature type="active site" description="Proton donor" evidence="5">
    <location>
        <position position="197"/>
    </location>
</feature>
<dbReference type="EC" id="3.5.4.2" evidence="5"/>
<dbReference type="EMBL" id="CP035033">
    <property type="protein sequence ID" value="QAB16499.1"/>
    <property type="molecule type" value="Genomic_DNA"/>
</dbReference>
<feature type="binding site" evidence="5">
    <location>
        <position position="16"/>
    </location>
    <ligand>
        <name>Zn(2+)</name>
        <dbReference type="ChEBI" id="CHEBI:29105"/>
        <note>catalytic</note>
    </ligand>
</feature>
<feature type="domain" description="Adenosine deaminase" evidence="6">
    <location>
        <begin position="9"/>
        <end position="328"/>
    </location>
</feature>
<feature type="binding site" evidence="5">
    <location>
        <position position="276"/>
    </location>
    <ligand>
        <name>substrate</name>
    </ligand>
</feature>
<dbReference type="HAMAP" id="MF_01962">
    <property type="entry name" value="Adenine_deaminase"/>
    <property type="match status" value="1"/>
</dbReference>
<organism evidence="7 8">
    <name type="scientific">Hydrogenovibrio thermophilus</name>
    <dbReference type="NCBI Taxonomy" id="265883"/>
    <lineage>
        <taxon>Bacteria</taxon>
        <taxon>Pseudomonadati</taxon>
        <taxon>Pseudomonadota</taxon>
        <taxon>Gammaproteobacteria</taxon>
        <taxon>Thiotrichales</taxon>
        <taxon>Piscirickettsiaceae</taxon>
        <taxon>Hydrogenovibrio</taxon>
    </lineage>
</organism>
<protein>
    <recommendedName>
        <fullName evidence="5">Adenine deaminase</fullName>
        <shortName evidence="5">ADE</shortName>
        <ecNumber evidence="5">3.5.4.2</ecNumber>
    </recommendedName>
    <alternativeName>
        <fullName evidence="5">Adenine aminohydrolase</fullName>
        <shortName evidence="5">AAH</shortName>
    </alternativeName>
</protein>
<dbReference type="NCBIfam" id="TIGR01430">
    <property type="entry name" value="aden_deam"/>
    <property type="match status" value="1"/>
</dbReference>
<dbReference type="GO" id="GO:0009117">
    <property type="term" value="P:nucleotide metabolic process"/>
    <property type="evidence" value="ECO:0007669"/>
    <property type="project" value="UniProtKB-KW"/>
</dbReference>
<dbReference type="InterPro" id="IPR032466">
    <property type="entry name" value="Metal_Hydrolase"/>
</dbReference>
<feature type="binding site" evidence="5">
    <location>
        <position position="194"/>
    </location>
    <ligand>
        <name>Zn(2+)</name>
        <dbReference type="ChEBI" id="CHEBI:29105"/>
        <note>catalytic</note>
    </ligand>
</feature>
<evidence type="ECO:0000313" key="7">
    <source>
        <dbReference type="EMBL" id="QAB16499.1"/>
    </source>
</evidence>
<dbReference type="AlphaFoldDB" id="A0A410H6F6"/>